<dbReference type="PANTHER" id="PTHR43537">
    <property type="entry name" value="TRANSCRIPTIONAL REGULATOR, GNTR FAMILY"/>
    <property type="match status" value="1"/>
</dbReference>
<evidence type="ECO:0000313" key="5">
    <source>
        <dbReference type="EMBL" id="UQN15374.1"/>
    </source>
</evidence>
<dbReference type="InterPro" id="IPR036388">
    <property type="entry name" value="WH-like_DNA-bd_sf"/>
</dbReference>
<dbReference type="PROSITE" id="PS50949">
    <property type="entry name" value="HTH_GNTR"/>
    <property type="match status" value="1"/>
</dbReference>
<evidence type="ECO:0000256" key="3">
    <source>
        <dbReference type="ARBA" id="ARBA00023163"/>
    </source>
</evidence>
<feature type="domain" description="HTH gntR-type" evidence="4">
    <location>
        <begin position="1"/>
        <end position="68"/>
    </location>
</feature>
<keyword evidence="3" id="KW-0804">Transcription</keyword>
<proteinExistence type="predicted"/>
<reference evidence="5" key="1">
    <citation type="submission" date="2022-05" db="EMBL/GenBank/DDBJ databases">
        <title>Complete genome sequence of toluene-degrading Gulosibacter sediminis strain ACHW.36C.</title>
        <authorList>
            <person name="Wai A.C."/>
            <person name="Lai G.K."/>
            <person name="Griffin S.D."/>
            <person name="Leung F.C."/>
        </authorList>
    </citation>
    <scope>NUCLEOTIDE SEQUENCE [LARGE SCALE GENOMIC DNA]</scope>
    <source>
        <strain evidence="5">ACHW.36C</strain>
    </source>
</reference>
<dbReference type="PRINTS" id="PR00035">
    <property type="entry name" value="HTHGNTR"/>
</dbReference>
<dbReference type="InterPro" id="IPR008920">
    <property type="entry name" value="TF_FadR/GntR_C"/>
</dbReference>
<name>A0ABY4N014_9MICO</name>
<organism evidence="5">
    <name type="scientific">Gulosibacter sediminis</name>
    <dbReference type="NCBI Taxonomy" id="1729695"/>
    <lineage>
        <taxon>Bacteria</taxon>
        <taxon>Bacillati</taxon>
        <taxon>Actinomycetota</taxon>
        <taxon>Actinomycetes</taxon>
        <taxon>Micrococcales</taxon>
        <taxon>Microbacteriaceae</taxon>
        <taxon>Gulosibacter</taxon>
    </lineage>
</organism>
<dbReference type="SUPFAM" id="SSF46785">
    <property type="entry name" value="Winged helix' DNA-binding domain"/>
    <property type="match status" value="1"/>
</dbReference>
<keyword evidence="1" id="KW-0805">Transcription regulation</keyword>
<dbReference type="Gene3D" id="1.10.10.10">
    <property type="entry name" value="Winged helix-like DNA-binding domain superfamily/Winged helix DNA-binding domain"/>
    <property type="match status" value="1"/>
</dbReference>
<evidence type="ECO:0000259" key="4">
    <source>
        <dbReference type="PROSITE" id="PS50949"/>
    </source>
</evidence>
<dbReference type="PANTHER" id="PTHR43537:SF49">
    <property type="entry name" value="TRANSCRIPTIONAL REGULATORY PROTEIN"/>
    <property type="match status" value="1"/>
</dbReference>
<gene>
    <name evidence="5" type="ORF">M3M28_02600</name>
</gene>
<sequence length="218" mass="23657">MRASERVYATLREEILDGVLEPGAQLAEVEQSKRLGVSRTPVREALNRLASDGLVQALSPRVLVVAELSEERIRTLYELRRVLETSAAALAAERGDAAVFTELRARVEAAPRLLDAGEAGIAPYFEVVDALDEAIADALDNPYLASALASARLHSARIRRLASHDPNRLREAAAEHLLVVDAILARDAQLAAHATHVHLHRSLNSALARSTDRKDTSA</sequence>
<dbReference type="EMBL" id="CP097160">
    <property type="protein sequence ID" value="UQN15374.1"/>
    <property type="molecule type" value="Genomic_DNA"/>
</dbReference>
<accession>A0ABY4N014</accession>
<evidence type="ECO:0000256" key="2">
    <source>
        <dbReference type="ARBA" id="ARBA00023125"/>
    </source>
</evidence>
<dbReference type="Pfam" id="PF07729">
    <property type="entry name" value="FCD"/>
    <property type="match status" value="1"/>
</dbReference>
<dbReference type="Gene3D" id="1.20.120.530">
    <property type="entry name" value="GntR ligand-binding domain-like"/>
    <property type="match status" value="1"/>
</dbReference>
<dbReference type="InterPro" id="IPR036390">
    <property type="entry name" value="WH_DNA-bd_sf"/>
</dbReference>
<evidence type="ECO:0000256" key="1">
    <source>
        <dbReference type="ARBA" id="ARBA00023015"/>
    </source>
</evidence>
<dbReference type="SUPFAM" id="SSF48008">
    <property type="entry name" value="GntR ligand-binding domain-like"/>
    <property type="match status" value="1"/>
</dbReference>
<dbReference type="SMART" id="SM00345">
    <property type="entry name" value="HTH_GNTR"/>
    <property type="match status" value="1"/>
</dbReference>
<dbReference type="InterPro" id="IPR000524">
    <property type="entry name" value="Tscrpt_reg_HTH_GntR"/>
</dbReference>
<dbReference type="Pfam" id="PF00392">
    <property type="entry name" value="GntR"/>
    <property type="match status" value="1"/>
</dbReference>
<dbReference type="SMART" id="SM00895">
    <property type="entry name" value="FCD"/>
    <property type="match status" value="1"/>
</dbReference>
<dbReference type="InterPro" id="IPR011711">
    <property type="entry name" value="GntR_C"/>
</dbReference>
<dbReference type="CDD" id="cd07377">
    <property type="entry name" value="WHTH_GntR"/>
    <property type="match status" value="1"/>
</dbReference>
<protein>
    <submittedName>
        <fullName evidence="5">GntR family transcriptional regulator</fullName>
    </submittedName>
</protein>
<keyword evidence="2" id="KW-0238">DNA-binding</keyword>